<accession>A0AAW3M8D2</accession>
<reference evidence="2 3" key="1">
    <citation type="journal article" date="2016" name="Front. Microbiol.">
        <title>Genomic Resource of Rice Seed Associated Bacteria.</title>
        <authorList>
            <person name="Midha S."/>
            <person name="Bansal K."/>
            <person name="Sharma S."/>
            <person name="Kumar N."/>
            <person name="Patil P.P."/>
            <person name="Chaudhry V."/>
            <person name="Patil P.B."/>
        </authorList>
    </citation>
    <scope>NUCLEOTIDE SEQUENCE [LARGE SCALE GENOMIC DNA]</scope>
    <source>
        <strain evidence="2 3">RSA11</strain>
    </source>
</reference>
<dbReference type="Pfam" id="PF00271">
    <property type="entry name" value="Helicase_C"/>
    <property type="match status" value="1"/>
</dbReference>
<organism evidence="2 3">
    <name type="scientific">Exiguobacterium indicum</name>
    <dbReference type="NCBI Taxonomy" id="296995"/>
    <lineage>
        <taxon>Bacteria</taxon>
        <taxon>Bacillati</taxon>
        <taxon>Bacillota</taxon>
        <taxon>Bacilli</taxon>
        <taxon>Bacillales</taxon>
        <taxon>Bacillales Family XII. Incertae Sedis</taxon>
        <taxon>Exiguobacterium</taxon>
    </lineage>
</organism>
<dbReference type="SUPFAM" id="SSF52540">
    <property type="entry name" value="P-loop containing nucleoside triphosphate hydrolases"/>
    <property type="match status" value="1"/>
</dbReference>
<dbReference type="InterPro" id="IPR001650">
    <property type="entry name" value="Helicase_C-like"/>
</dbReference>
<evidence type="ECO:0000313" key="3">
    <source>
        <dbReference type="Proteomes" id="UP000072605"/>
    </source>
</evidence>
<dbReference type="AlphaFoldDB" id="A0AAW3M8D2"/>
<comment type="caution">
    <text evidence="2">The sequence shown here is derived from an EMBL/GenBank/DDBJ whole genome shotgun (WGS) entry which is preliminary data.</text>
</comment>
<dbReference type="EMBL" id="LDQV01000045">
    <property type="protein sequence ID" value="KTR25178.1"/>
    <property type="molecule type" value="Genomic_DNA"/>
</dbReference>
<dbReference type="PROSITE" id="PS51194">
    <property type="entry name" value="HELICASE_CTER"/>
    <property type="match status" value="1"/>
</dbReference>
<dbReference type="RefSeq" id="WP_058714084.1">
    <property type="nucleotide sequence ID" value="NZ_LDQV01000045.1"/>
</dbReference>
<protein>
    <recommendedName>
        <fullName evidence="1">Helicase C-terminal domain-containing protein</fullName>
    </recommendedName>
</protein>
<evidence type="ECO:0000259" key="1">
    <source>
        <dbReference type="PROSITE" id="PS51194"/>
    </source>
</evidence>
<evidence type="ECO:0000313" key="2">
    <source>
        <dbReference type="EMBL" id="KTR25178.1"/>
    </source>
</evidence>
<sequence length="915" mass="105759">QKVIVSLINSSINNNEFEFHPIEFYDSKIEVYINEDLHTSFIFDGVRNNYMLDNKFKVKGLNCTAIVKQIENSKKLILTTEFMPRFFQKLYRTRDDIPVNFEDLITSNSSINKLNEIVLKMREYCNEWMNFINNNGDSEIYLKNQDEIDQCKKLLFEFEDEIKSFELGIYSLSKDKNLMRAFNLTNKVFKEVSQEKYTGWRLFQIIFIVRMFPALYNREMPSNDQRAKEIIESSLYADVLWFPTGGGKTEAYLGTILTTLFYDRLRGKEKGVSAWLRFPLRMLSKNQLDRVAKILIVAEKFRLADENLSGKGMPFSIGFFAGGGNTDNFVKKKTKEDALANEITKMNKMLIHKCPSCNEPLSFLFNDSQWRYVHKCNNEDCFVKNKMNGNVPIFITDSEVYRFVPSVICGTVDKTAIAGRYREFSQLFGQVQGRCERHGYFSDKCIVGRYDEFGSCNVTASKSTNEIMKVKSQFYDPVPTLFIQDELHLLKDELGSLSSHNEGYLMELAKTYCKSPDHIPKIIAATATIEAYEKHIKHLYMRTPRKYPSMGYKSGESFYATSTPERKRRLYIGLLPHSKSQEEVISRAVYLYQKEIANISTNPEIYFKKIGLTNLSDLVDIIGDYDLTTVYVNNKSMGYDINRRLNELEDLKLRTEFLTGENDMEKIIKVIDQIESERESSIGNKLNVLNATSLISHGVDLDRINNFFMAGMPSKQSEYIQASSRAARSNVGLVFVSFKATNLKERSQYQYFIENHKFLDQLVDPVPINRMAVKAVEKSFSSILCSLLLGIHSGINKEVLDKCGKVDKYISNRNAYEKSVHDEILEQLFNIYGCNTEFFPLATREKLKVFIKNLYQEKMEFIRISPTTTYIKDKEILNPMSSFREIEDGIPIQVGRDTGIILHYSKFSFLRGGKN</sequence>
<feature type="domain" description="Helicase C-terminal" evidence="1">
    <location>
        <begin position="614"/>
        <end position="774"/>
    </location>
</feature>
<dbReference type="Gene3D" id="3.40.50.300">
    <property type="entry name" value="P-loop containing nucleotide triphosphate hydrolases"/>
    <property type="match status" value="1"/>
</dbReference>
<name>A0AAW3M8D2_9BACL</name>
<dbReference type="CDD" id="cd18785">
    <property type="entry name" value="SF2_C"/>
    <property type="match status" value="1"/>
</dbReference>
<dbReference type="Proteomes" id="UP000072605">
    <property type="component" value="Unassembled WGS sequence"/>
</dbReference>
<proteinExistence type="predicted"/>
<feature type="non-terminal residue" evidence="2">
    <location>
        <position position="1"/>
    </location>
</feature>
<dbReference type="InterPro" id="IPR027417">
    <property type="entry name" value="P-loop_NTPase"/>
</dbReference>
<gene>
    <name evidence="2" type="ORF">RSA11_15875</name>
</gene>